<dbReference type="Proteomes" id="UP000302139">
    <property type="component" value="Unassembled WGS sequence"/>
</dbReference>
<evidence type="ECO:0000313" key="8">
    <source>
        <dbReference type="Proteomes" id="UP000302139"/>
    </source>
</evidence>
<dbReference type="InterPro" id="IPR023346">
    <property type="entry name" value="Lysozyme-like_dom_sf"/>
</dbReference>
<evidence type="ECO:0000256" key="3">
    <source>
        <dbReference type="SAM" id="MobiDB-lite"/>
    </source>
</evidence>
<proteinExistence type="inferred from homology"/>
<protein>
    <submittedName>
        <fullName evidence="5">Peptidoglycan-binding protein LysM</fullName>
    </submittedName>
</protein>
<dbReference type="RefSeq" id="WP_010984966.1">
    <property type="nucleotide sequence ID" value="NZ_BAABTN010000032.1"/>
</dbReference>
<dbReference type="Pfam" id="PF06737">
    <property type="entry name" value="Transglycosylas"/>
    <property type="match status" value="1"/>
</dbReference>
<dbReference type="InterPro" id="IPR018392">
    <property type="entry name" value="LysM"/>
</dbReference>
<feature type="compositionally biased region" description="Basic and acidic residues" evidence="3">
    <location>
        <begin position="222"/>
        <end position="241"/>
    </location>
</feature>
<feature type="region of interest" description="Disordered" evidence="3">
    <location>
        <begin position="133"/>
        <end position="261"/>
    </location>
</feature>
<dbReference type="GO" id="GO:0016787">
    <property type="term" value="F:hydrolase activity"/>
    <property type="evidence" value="ECO:0007669"/>
    <property type="project" value="UniProtKB-KW"/>
</dbReference>
<dbReference type="Gene3D" id="1.10.530.10">
    <property type="match status" value="1"/>
</dbReference>
<dbReference type="InterPro" id="IPR010618">
    <property type="entry name" value="RPF"/>
</dbReference>
<dbReference type="InterPro" id="IPR052196">
    <property type="entry name" value="Bact_Kbp"/>
</dbReference>
<dbReference type="InterPro" id="IPR036779">
    <property type="entry name" value="LysM_dom_sf"/>
</dbReference>
<organism evidence="5 8">
    <name type="scientific">Streptomyces avermitilis</name>
    <dbReference type="NCBI Taxonomy" id="33903"/>
    <lineage>
        <taxon>Bacteria</taxon>
        <taxon>Bacillati</taxon>
        <taxon>Actinomycetota</taxon>
        <taxon>Actinomycetes</taxon>
        <taxon>Kitasatosporales</taxon>
        <taxon>Streptomycetaceae</taxon>
        <taxon>Streptomyces</taxon>
    </lineage>
</organism>
<feature type="compositionally biased region" description="Low complexity" evidence="3">
    <location>
        <begin position="208"/>
        <end position="219"/>
    </location>
</feature>
<dbReference type="EMBL" id="BJHX01000001">
    <property type="protein sequence ID" value="GDY63474.1"/>
    <property type="molecule type" value="Genomic_DNA"/>
</dbReference>
<feature type="compositionally biased region" description="Low complexity" evidence="3">
    <location>
        <begin position="133"/>
        <end position="167"/>
    </location>
</feature>
<accession>A0A4D4LSJ0</accession>
<evidence type="ECO:0000259" key="4">
    <source>
        <dbReference type="PROSITE" id="PS51782"/>
    </source>
</evidence>
<evidence type="ECO:0000313" key="7">
    <source>
        <dbReference type="Proteomes" id="UP000299211"/>
    </source>
</evidence>
<comment type="caution">
    <text evidence="5">The sequence shown here is derived from an EMBL/GenBank/DDBJ whole genome shotgun (WGS) entry which is preliminary data.</text>
</comment>
<dbReference type="PANTHER" id="PTHR34700:SF4">
    <property type="entry name" value="PHAGE-LIKE ELEMENT PBSX PROTEIN XKDP"/>
    <property type="match status" value="1"/>
</dbReference>
<dbReference type="SUPFAM" id="SSF53955">
    <property type="entry name" value="Lysozyme-like"/>
    <property type="match status" value="1"/>
</dbReference>
<keyword evidence="2" id="KW-0378">Hydrolase</keyword>
<dbReference type="CDD" id="cd13925">
    <property type="entry name" value="RPF"/>
    <property type="match status" value="1"/>
</dbReference>
<evidence type="ECO:0000313" key="5">
    <source>
        <dbReference type="EMBL" id="GDY63474.1"/>
    </source>
</evidence>
<dbReference type="Proteomes" id="UP000299211">
    <property type="component" value="Unassembled WGS sequence"/>
</dbReference>
<comment type="similarity">
    <text evidence="1">Belongs to the transglycosylase family. Rpf subfamily.</text>
</comment>
<gene>
    <name evidence="5" type="ORF">SAV14893_028670</name>
    <name evidence="6" type="ORF">SAV31267_058720</name>
</gene>
<reference evidence="5 8" key="2">
    <citation type="submission" date="2019-04" db="EMBL/GenBank/DDBJ databases">
        <title>Draft genome sequences of Streptomyces avermitilis NBRC 14893.</title>
        <authorList>
            <person name="Komaki H."/>
            <person name="Tamura T."/>
            <person name="Hosoyama A."/>
        </authorList>
    </citation>
    <scope>NUCLEOTIDE SEQUENCE [LARGE SCALE GENOMIC DNA]</scope>
    <source>
        <strain evidence="5 8">NBRC 14893</strain>
    </source>
</reference>
<feature type="compositionally biased region" description="Low complexity" evidence="3">
    <location>
        <begin position="175"/>
        <end position="193"/>
    </location>
</feature>
<feature type="domain" description="LysM" evidence="4">
    <location>
        <begin position="261"/>
        <end position="310"/>
    </location>
</feature>
<dbReference type="Pfam" id="PF01476">
    <property type="entry name" value="LysM"/>
    <property type="match status" value="1"/>
</dbReference>
<dbReference type="AlphaFoldDB" id="A0A4D4LSJ0"/>
<dbReference type="PANTHER" id="PTHR34700">
    <property type="entry name" value="POTASSIUM BINDING PROTEIN KBP"/>
    <property type="match status" value="1"/>
</dbReference>
<dbReference type="SMART" id="SM00257">
    <property type="entry name" value="LysM"/>
    <property type="match status" value="1"/>
</dbReference>
<reference evidence="6 7" key="1">
    <citation type="submission" date="2019-04" db="EMBL/GenBank/DDBJ databases">
        <title>Draft genome sequences of Streptomyces avermitilis ATCC 31267.</title>
        <authorList>
            <person name="Komaki H."/>
            <person name="Tamura T."/>
            <person name="Hosoyama A."/>
        </authorList>
    </citation>
    <scope>NUCLEOTIDE SEQUENCE [LARGE SCALE GENOMIC DNA]</scope>
    <source>
        <strain evidence="6 7">ATCC 31267</strain>
    </source>
</reference>
<dbReference type="GeneID" id="41540600"/>
<dbReference type="PROSITE" id="PS51782">
    <property type="entry name" value="LYSM"/>
    <property type="match status" value="1"/>
</dbReference>
<dbReference type="Gene3D" id="3.10.350.10">
    <property type="entry name" value="LysM domain"/>
    <property type="match status" value="1"/>
</dbReference>
<dbReference type="EMBL" id="BJHY01000001">
    <property type="protein sequence ID" value="GDY76387.1"/>
    <property type="molecule type" value="Genomic_DNA"/>
</dbReference>
<dbReference type="STRING" id="33903.AQJ43_03700"/>
<name>A0A4D4LSJ0_STRAX</name>
<evidence type="ECO:0000256" key="1">
    <source>
        <dbReference type="ARBA" id="ARBA00010830"/>
    </source>
</evidence>
<dbReference type="OMA" id="AWPSCAV"/>
<sequence length="319" mass="31375">MLSGNGRHRRPRQAPALLVAAGVTGSAIAIPLLGATGASAASGTTWDQVAECESGGSWSADTGNGYYGGLQLSQGNWEKYGGLDYAPSADQASRSQQIAVAEKVLAAKGSSPWSTCGIAVGLSQDSGSADVDTGLLGSGSTADSDSGSGISSGLSDSSSSSGSSSAAKDSKGSAKADATPSGSSTSDSSSADAAKSDDSDKSGQNGDASTPSEAESTSSGRHRGDTADESAADGRADDSTGRHASRGSDGSREAAPDAADDAYVVRPGDSLSAIADSLGLRGGWSALYTENEKTVGADPDVIVPGQSLALAAEPGEKQR</sequence>
<evidence type="ECO:0000313" key="6">
    <source>
        <dbReference type="EMBL" id="GDY76387.1"/>
    </source>
</evidence>
<dbReference type="CDD" id="cd00118">
    <property type="entry name" value="LysM"/>
    <property type="match status" value="1"/>
</dbReference>
<evidence type="ECO:0000256" key="2">
    <source>
        <dbReference type="ARBA" id="ARBA00022801"/>
    </source>
</evidence>